<dbReference type="RefSeq" id="WP_244527556.1">
    <property type="nucleotide sequence ID" value="NZ_FOCQ01000011.1"/>
</dbReference>
<dbReference type="Proteomes" id="UP000199695">
    <property type="component" value="Unassembled WGS sequence"/>
</dbReference>
<sequence length="161" mass="18824">MRLFYISSGCGFSFQNHLSDEDQNILHAFRQLETVWPNFKMEKFLLRRESPSLLFSRIRAFRPDFILSFRGSCLPGWVVNKLRSFGIPIGVWVVDDPYRLQTHEKLVRPYDLVITQDSSSVPFYKRIKKQAIHLPLAVNPEKYRPLSVPPKYQSDICFVGS</sequence>
<gene>
    <name evidence="1" type="ORF">SAMN05444955_1111</name>
</gene>
<evidence type="ECO:0000313" key="1">
    <source>
        <dbReference type="EMBL" id="SEN41853.1"/>
    </source>
</evidence>
<feature type="non-terminal residue" evidence="1">
    <location>
        <position position="161"/>
    </location>
</feature>
<dbReference type="EMBL" id="FOCQ01000011">
    <property type="protein sequence ID" value="SEN41853.1"/>
    <property type="molecule type" value="Genomic_DNA"/>
</dbReference>
<name>A0A1H8GCZ5_9BACL</name>
<protein>
    <submittedName>
        <fullName evidence="1">Uncharacterized protein</fullName>
    </submittedName>
</protein>
<organism evidence="1 2">
    <name type="scientific">Lihuaxuella thermophila</name>
    <dbReference type="NCBI Taxonomy" id="1173111"/>
    <lineage>
        <taxon>Bacteria</taxon>
        <taxon>Bacillati</taxon>
        <taxon>Bacillota</taxon>
        <taxon>Bacilli</taxon>
        <taxon>Bacillales</taxon>
        <taxon>Thermoactinomycetaceae</taxon>
        <taxon>Lihuaxuella</taxon>
    </lineage>
</organism>
<dbReference type="STRING" id="1173111.SAMN05444955_1111"/>
<keyword evidence="2" id="KW-1185">Reference proteome</keyword>
<accession>A0A1H8GCZ5</accession>
<dbReference type="AlphaFoldDB" id="A0A1H8GCZ5"/>
<proteinExistence type="predicted"/>
<reference evidence="1 2" key="1">
    <citation type="submission" date="2016-10" db="EMBL/GenBank/DDBJ databases">
        <authorList>
            <person name="de Groot N.N."/>
        </authorList>
    </citation>
    <scope>NUCLEOTIDE SEQUENCE [LARGE SCALE GENOMIC DNA]</scope>
    <source>
        <strain evidence="1 2">DSM 46701</strain>
    </source>
</reference>
<evidence type="ECO:0000313" key="2">
    <source>
        <dbReference type="Proteomes" id="UP000199695"/>
    </source>
</evidence>